<keyword evidence="3" id="KW-1185">Reference proteome</keyword>
<evidence type="ECO:0000256" key="1">
    <source>
        <dbReference type="SAM" id="Phobius"/>
    </source>
</evidence>
<keyword evidence="1" id="KW-1133">Transmembrane helix</keyword>
<accession>A0ABN5Y6B6</accession>
<sequence length="154" mass="16787">MKWSLFGDLSEAYRVGMATTATPTRWRYADVVLVVFGIYSVTLGLFMLVAPGAFFETLGAFGVRNDHYIFDNASFELPLGLLMLAAVRRPAWQVPVLAFATAHWALHTLSHLVDTNHAAGGWVGWLEAAGLLFTTALLAIALRASMFRGKRAGA</sequence>
<organism evidence="2 3">
    <name type="scientific">Mycolicibacterium mageritense</name>
    <name type="common">Mycobacterium mageritense</name>
    <dbReference type="NCBI Taxonomy" id="53462"/>
    <lineage>
        <taxon>Bacteria</taxon>
        <taxon>Bacillati</taxon>
        <taxon>Actinomycetota</taxon>
        <taxon>Actinomycetes</taxon>
        <taxon>Mycobacteriales</taxon>
        <taxon>Mycobacteriaceae</taxon>
        <taxon>Mycolicibacterium</taxon>
    </lineage>
</organism>
<dbReference type="EMBL" id="AP022567">
    <property type="protein sequence ID" value="BBX33686.1"/>
    <property type="molecule type" value="Genomic_DNA"/>
</dbReference>
<reference evidence="2 3" key="1">
    <citation type="journal article" date="2019" name="Emerg. Microbes Infect.">
        <title>Comprehensive subspecies identification of 175 nontuberculous mycobacteria species based on 7547 genomic profiles.</title>
        <authorList>
            <person name="Matsumoto Y."/>
            <person name="Kinjo T."/>
            <person name="Motooka D."/>
            <person name="Nabeya D."/>
            <person name="Jung N."/>
            <person name="Uechi K."/>
            <person name="Horii T."/>
            <person name="Iida T."/>
            <person name="Fujita J."/>
            <person name="Nakamura S."/>
        </authorList>
    </citation>
    <scope>NUCLEOTIDE SEQUENCE [LARGE SCALE GENOMIC DNA]</scope>
    <source>
        <strain evidence="2 3">JCM 12375</strain>
    </source>
</reference>
<keyword evidence="1" id="KW-0812">Transmembrane</keyword>
<evidence type="ECO:0000313" key="3">
    <source>
        <dbReference type="Proteomes" id="UP000465622"/>
    </source>
</evidence>
<feature type="transmembrane region" description="Helical" evidence="1">
    <location>
        <begin position="31"/>
        <end position="55"/>
    </location>
</feature>
<proteinExistence type="predicted"/>
<evidence type="ECO:0008006" key="4">
    <source>
        <dbReference type="Google" id="ProtNLM"/>
    </source>
</evidence>
<keyword evidence="1" id="KW-0472">Membrane</keyword>
<name>A0ABN5Y6B6_MYCME</name>
<evidence type="ECO:0000313" key="2">
    <source>
        <dbReference type="EMBL" id="BBX33686.1"/>
    </source>
</evidence>
<protein>
    <recommendedName>
        <fullName evidence="4">DoxX family protein</fullName>
    </recommendedName>
</protein>
<feature type="transmembrane region" description="Helical" evidence="1">
    <location>
        <begin position="119"/>
        <end position="142"/>
    </location>
</feature>
<gene>
    <name evidence="2" type="ORF">MMAGJ_29680</name>
</gene>
<dbReference type="Proteomes" id="UP000465622">
    <property type="component" value="Chromosome"/>
</dbReference>